<feature type="region of interest" description="Disordered" evidence="5">
    <location>
        <begin position="341"/>
        <end position="364"/>
    </location>
</feature>
<keyword evidence="3" id="KW-0862">Zinc</keyword>
<evidence type="ECO:0000256" key="5">
    <source>
        <dbReference type="SAM" id="MobiDB-lite"/>
    </source>
</evidence>
<dbReference type="InterPro" id="IPR000433">
    <property type="entry name" value="Znf_ZZ"/>
</dbReference>
<keyword evidence="4" id="KW-0175">Coiled coil</keyword>
<dbReference type="SMART" id="SM00291">
    <property type="entry name" value="ZnF_ZZ"/>
    <property type="match status" value="1"/>
</dbReference>
<dbReference type="Pfam" id="PF09068">
    <property type="entry name" value="EF-hand_2"/>
    <property type="match status" value="1"/>
</dbReference>
<dbReference type="PANTHER" id="PTHR12268">
    <property type="entry name" value="E3 UBIQUITIN-PROTEIN LIGASE KCMF1"/>
    <property type="match status" value="1"/>
</dbReference>
<dbReference type="AlphaFoldDB" id="A0A7T8HM75"/>
<dbReference type="GO" id="GO:0016010">
    <property type="term" value="C:dystrophin-associated glycoprotein complex"/>
    <property type="evidence" value="ECO:0007669"/>
    <property type="project" value="UniProtKB-ARBA"/>
</dbReference>
<accession>A0A7T8HM75</accession>
<organism evidence="7 8">
    <name type="scientific">Caligus rogercresseyi</name>
    <name type="common">Sea louse</name>
    <dbReference type="NCBI Taxonomy" id="217165"/>
    <lineage>
        <taxon>Eukaryota</taxon>
        <taxon>Metazoa</taxon>
        <taxon>Ecdysozoa</taxon>
        <taxon>Arthropoda</taxon>
        <taxon>Crustacea</taxon>
        <taxon>Multicrustacea</taxon>
        <taxon>Hexanauplia</taxon>
        <taxon>Copepoda</taxon>
        <taxon>Siphonostomatoida</taxon>
        <taxon>Caligidae</taxon>
        <taxon>Caligus</taxon>
    </lineage>
</organism>
<dbReference type="InterPro" id="IPR015153">
    <property type="entry name" value="EF-hand_dom_typ1"/>
</dbReference>
<evidence type="ECO:0000313" key="7">
    <source>
        <dbReference type="EMBL" id="QQP52563.1"/>
    </source>
</evidence>
<dbReference type="GO" id="GO:0046716">
    <property type="term" value="P:muscle cell cellular homeostasis"/>
    <property type="evidence" value="ECO:0007669"/>
    <property type="project" value="UniProtKB-ARBA"/>
</dbReference>
<dbReference type="InterPro" id="IPR015154">
    <property type="entry name" value="EF-hand_dom_typ2"/>
</dbReference>
<name>A0A7T8HM75_CALRO</name>
<feature type="coiled-coil region" evidence="4">
    <location>
        <begin position="414"/>
        <end position="476"/>
    </location>
</feature>
<dbReference type="OrthoDB" id="6019271at2759"/>
<keyword evidence="2" id="KW-0863">Zinc-finger</keyword>
<dbReference type="InterPro" id="IPR043145">
    <property type="entry name" value="Znf_ZZ_sf"/>
</dbReference>
<feature type="domain" description="ZZ-type" evidence="6">
    <location>
        <begin position="231"/>
        <end position="275"/>
    </location>
</feature>
<gene>
    <name evidence="7" type="ORF">FKW44_004751</name>
</gene>
<evidence type="ECO:0000256" key="4">
    <source>
        <dbReference type="SAM" id="Coils"/>
    </source>
</evidence>
<dbReference type="Pfam" id="PF09069">
    <property type="entry name" value="EF-hand_3"/>
    <property type="match status" value="1"/>
</dbReference>
<dbReference type="Gene3D" id="3.30.60.90">
    <property type="match status" value="1"/>
</dbReference>
<dbReference type="GO" id="GO:0099536">
    <property type="term" value="P:synaptic signaling"/>
    <property type="evidence" value="ECO:0007669"/>
    <property type="project" value="TreeGrafter"/>
</dbReference>
<dbReference type="InterPro" id="IPR011992">
    <property type="entry name" value="EF-hand-dom_pair"/>
</dbReference>
<dbReference type="SUPFAM" id="SSF47473">
    <property type="entry name" value="EF-hand"/>
    <property type="match status" value="2"/>
</dbReference>
<evidence type="ECO:0000259" key="6">
    <source>
        <dbReference type="SMART" id="SM00291"/>
    </source>
</evidence>
<evidence type="ECO:0000256" key="3">
    <source>
        <dbReference type="ARBA" id="ARBA00022833"/>
    </source>
</evidence>
<dbReference type="SUPFAM" id="SSF57850">
    <property type="entry name" value="RING/U-box"/>
    <property type="match status" value="1"/>
</dbReference>
<evidence type="ECO:0000256" key="1">
    <source>
        <dbReference type="ARBA" id="ARBA00022723"/>
    </source>
</evidence>
<dbReference type="Gene3D" id="1.10.238.10">
    <property type="entry name" value="EF-hand"/>
    <property type="match status" value="2"/>
</dbReference>
<keyword evidence="1" id="KW-0479">Metal-binding</keyword>
<feature type="compositionally biased region" description="Acidic residues" evidence="5">
    <location>
        <begin position="12"/>
        <end position="28"/>
    </location>
</feature>
<dbReference type="PANTHER" id="PTHR12268:SF27">
    <property type="entry name" value="DYSTROBREVIN, ISOFORM F"/>
    <property type="match status" value="1"/>
</dbReference>
<dbReference type="GO" id="GO:0008270">
    <property type="term" value="F:zinc ion binding"/>
    <property type="evidence" value="ECO:0007669"/>
    <property type="project" value="UniProtKB-KW"/>
</dbReference>
<keyword evidence="8" id="KW-1185">Reference proteome</keyword>
<protein>
    <submittedName>
        <fullName evidence="7">Dystrobrevin betalike</fullName>
    </submittedName>
</protein>
<dbReference type="InterPro" id="IPR050774">
    <property type="entry name" value="KCMF1/Dystrophin"/>
</dbReference>
<dbReference type="Proteomes" id="UP000595437">
    <property type="component" value="Chromosome 3"/>
</dbReference>
<reference evidence="8" key="1">
    <citation type="submission" date="2021-01" db="EMBL/GenBank/DDBJ databases">
        <title>Caligus Genome Assembly.</title>
        <authorList>
            <person name="Gallardo-Escarate C."/>
        </authorList>
    </citation>
    <scope>NUCLEOTIDE SEQUENCE [LARGE SCALE GENOMIC DNA]</scope>
</reference>
<evidence type="ECO:0000256" key="2">
    <source>
        <dbReference type="ARBA" id="ARBA00022771"/>
    </source>
</evidence>
<dbReference type="EMBL" id="CP045892">
    <property type="protein sequence ID" value="QQP52563.1"/>
    <property type="molecule type" value="Genomic_DNA"/>
</dbReference>
<proteinExistence type="predicted"/>
<dbReference type="GO" id="GO:0050804">
    <property type="term" value="P:modulation of chemical synaptic transmission"/>
    <property type="evidence" value="ECO:0007669"/>
    <property type="project" value="UniProtKB-ARBA"/>
</dbReference>
<feature type="region of interest" description="Disordered" evidence="5">
    <location>
        <begin position="1"/>
        <end position="28"/>
    </location>
</feature>
<evidence type="ECO:0000313" key="8">
    <source>
        <dbReference type="Proteomes" id="UP000595437"/>
    </source>
</evidence>
<sequence>MDDLETSGAEVQGEEDETETSLEKEVIEEDQESIRFPSYRTASKLRSLQKRSLLHHIDIWNMIEAFRENGLNEVSREGSLGQRRLRELLSSLYVSLGKRLPPGPAIRDEENVLYNWILALCPKTKVRSVKTALTALAAGKLMDKLRYVFSQCADSNGLLSHKRFAVFLRDLLKIPHSLGEYEAYTSPLEPIFPSEARVNVNDFLETMMSDPGPACLSWLLVLHRIINAEGVHHPVSCGSCNIKGFNGLRYKSDRANLHLCQNCFWRGRIGMQHREDVFKEYNSFKSTSGRSSFKKSLQCIGGNKDSSSLVSVEGTKISRSKGKNTPIPSFQSGNYLCPTRYTTTASSRQDPHPGATRVPDSPLSTGIRLASRMDARGPQRSSSNTNNGLDEHSLIAEYTQSLANRNQPHPRQLVQELERKNQEIIRDITKLRSSGNFSYPSLHGLRTRKDDLDQRLYELQSTRRDLMTELEELMKLLKNQRGPSSSTQESMNNFTWEKASSKSSNGGCLLSRTRGFVSPIKSAFLLLGISIGLRS</sequence>
<dbReference type="GO" id="GO:0045202">
    <property type="term" value="C:synapse"/>
    <property type="evidence" value="ECO:0007669"/>
    <property type="project" value="TreeGrafter"/>
</dbReference>